<dbReference type="PANTHER" id="PTHR11781">
    <property type="entry name" value="IODOTHYRONINE DEIODINASE"/>
    <property type="match status" value="1"/>
</dbReference>
<comment type="function">
    <text evidence="8">Responsible for the deiodination of T4 (3,5,3',5'-tetraiodothyronine).</text>
</comment>
<keyword evidence="8" id="KW-0893">Thyroid hormones biosynthesis</keyword>
<dbReference type="OrthoDB" id="428577at2759"/>
<dbReference type="STRING" id="137246.A0A401SRS6"/>
<sequence>GLKTTMTQNPKFKYEDWGPTFFSFRFLKVVMQNLIMSYGDDAFKGYPAPNTRVIDLENKEHKLLDFAKDNRPLILNFGSCS</sequence>
<comment type="catalytic activity">
    <reaction evidence="6">
        <text>3,3'-diiodothyronamine + iodide + A + H(+) = 3,3',5'-triiodothyronamine + AH2</text>
        <dbReference type="Rhea" id="RHEA:83795"/>
        <dbReference type="ChEBI" id="CHEBI:13193"/>
        <dbReference type="ChEBI" id="CHEBI:15378"/>
        <dbReference type="ChEBI" id="CHEBI:16382"/>
        <dbReference type="ChEBI" id="CHEBI:17499"/>
        <dbReference type="ChEBI" id="CHEBI:233341"/>
        <dbReference type="ChEBI" id="CHEBI:233343"/>
    </reaction>
    <physiologicalReaction direction="right-to-left" evidence="6">
        <dbReference type="Rhea" id="RHEA:83797"/>
    </physiologicalReaction>
</comment>
<dbReference type="GO" id="GO:0004800">
    <property type="term" value="F:thyroxine 5'-deiodinase activity"/>
    <property type="evidence" value="ECO:0007669"/>
    <property type="project" value="InterPro"/>
</dbReference>
<evidence type="ECO:0000256" key="6">
    <source>
        <dbReference type="ARBA" id="ARBA00093236"/>
    </source>
</evidence>
<proteinExistence type="inferred from homology"/>
<comment type="caution">
    <text evidence="9">The sequence shown here is derived from an EMBL/GenBank/DDBJ whole genome shotgun (WGS) entry which is preliminary data.</text>
</comment>
<comment type="catalytic activity">
    <reaction evidence="2">
        <text>3,3',5'-triiodo-L-thyronine sulfate + iodide + A + H(+) = L-thyroxine sulfate + AH2</text>
        <dbReference type="Rhea" id="RHEA:83835"/>
        <dbReference type="ChEBI" id="CHEBI:13193"/>
        <dbReference type="ChEBI" id="CHEBI:15378"/>
        <dbReference type="ChEBI" id="CHEBI:16382"/>
        <dbReference type="ChEBI" id="CHEBI:17499"/>
        <dbReference type="ChEBI" id="CHEBI:176512"/>
        <dbReference type="ChEBI" id="CHEBI:176513"/>
    </reaction>
    <physiologicalReaction direction="right-to-left" evidence="2">
        <dbReference type="Rhea" id="RHEA:83837"/>
    </physiologicalReaction>
</comment>
<dbReference type="Pfam" id="PF00837">
    <property type="entry name" value="T4_deiodinase"/>
    <property type="match status" value="1"/>
</dbReference>
<evidence type="ECO:0000256" key="3">
    <source>
        <dbReference type="ARBA" id="ARBA00093206"/>
    </source>
</evidence>
<dbReference type="Gene3D" id="3.40.30.10">
    <property type="entry name" value="Glutaredoxin"/>
    <property type="match status" value="1"/>
</dbReference>
<organism evidence="9 10">
    <name type="scientific">Chiloscyllium punctatum</name>
    <name type="common">Brownbanded bambooshark</name>
    <name type="synonym">Hemiscyllium punctatum</name>
    <dbReference type="NCBI Taxonomy" id="137246"/>
    <lineage>
        <taxon>Eukaryota</taxon>
        <taxon>Metazoa</taxon>
        <taxon>Chordata</taxon>
        <taxon>Craniata</taxon>
        <taxon>Vertebrata</taxon>
        <taxon>Chondrichthyes</taxon>
        <taxon>Elasmobranchii</taxon>
        <taxon>Galeomorphii</taxon>
        <taxon>Galeoidea</taxon>
        <taxon>Orectolobiformes</taxon>
        <taxon>Hemiscylliidae</taxon>
        <taxon>Chiloscyllium</taxon>
    </lineage>
</organism>
<gene>
    <name evidence="9" type="ORF">chiPu_0011566</name>
</gene>
<protein>
    <recommendedName>
        <fullName evidence="8">Iodothyronine deiodinase</fullName>
    </recommendedName>
</protein>
<dbReference type="InterPro" id="IPR000643">
    <property type="entry name" value="Iodothyronine_deiodinase"/>
</dbReference>
<keyword evidence="10" id="KW-1185">Reference proteome</keyword>
<dbReference type="AlphaFoldDB" id="A0A401SRS6"/>
<keyword evidence="8" id="KW-0560">Oxidoreductase</keyword>
<name>A0A401SRS6_CHIPU</name>
<evidence type="ECO:0000313" key="10">
    <source>
        <dbReference type="Proteomes" id="UP000287033"/>
    </source>
</evidence>
<evidence type="ECO:0000256" key="1">
    <source>
        <dbReference type="ARBA" id="ARBA00093186"/>
    </source>
</evidence>
<comment type="similarity">
    <text evidence="8">Belongs to the iodothyronine deiodinase family.</text>
</comment>
<reference evidence="9 10" key="1">
    <citation type="journal article" date="2018" name="Nat. Ecol. Evol.">
        <title>Shark genomes provide insights into elasmobranch evolution and the origin of vertebrates.</title>
        <authorList>
            <person name="Hara Y"/>
            <person name="Yamaguchi K"/>
            <person name="Onimaru K"/>
            <person name="Kadota M"/>
            <person name="Koyanagi M"/>
            <person name="Keeley SD"/>
            <person name="Tatsumi K"/>
            <person name="Tanaka K"/>
            <person name="Motone F"/>
            <person name="Kageyama Y"/>
            <person name="Nozu R"/>
            <person name="Adachi N"/>
            <person name="Nishimura O"/>
            <person name="Nakagawa R"/>
            <person name="Tanegashima C"/>
            <person name="Kiyatake I"/>
            <person name="Matsumoto R"/>
            <person name="Murakumo K"/>
            <person name="Nishida K"/>
            <person name="Terakita A"/>
            <person name="Kuratani S"/>
            <person name="Sato K"/>
            <person name="Hyodo S Kuraku.S."/>
        </authorList>
    </citation>
    <scope>NUCLEOTIDE SEQUENCE [LARGE SCALE GENOMIC DNA]</scope>
</reference>
<dbReference type="Proteomes" id="UP000287033">
    <property type="component" value="Unassembled WGS sequence"/>
</dbReference>
<dbReference type="PANTHER" id="PTHR11781:SF22">
    <property type="entry name" value="TYPE I IODOTHYRONINE DEIODINASE"/>
    <property type="match status" value="1"/>
</dbReference>
<keyword evidence="8" id="KW-0712">Selenocysteine</keyword>
<accession>A0A401SRS6</accession>
<dbReference type="EMBL" id="BEZZ01000485">
    <property type="protein sequence ID" value="GCC33099.1"/>
    <property type="molecule type" value="Genomic_DNA"/>
</dbReference>
<comment type="catalytic activity">
    <reaction evidence="1">
        <text>3-iodo-L-thyronine + iodide + A + H(+) = 3,3'-diiodo-L-thyronine + AH2</text>
        <dbReference type="Rhea" id="RHEA:83783"/>
        <dbReference type="ChEBI" id="CHEBI:13193"/>
        <dbReference type="ChEBI" id="CHEBI:15378"/>
        <dbReference type="ChEBI" id="CHEBI:16382"/>
        <dbReference type="ChEBI" id="CHEBI:17499"/>
        <dbReference type="ChEBI" id="CHEBI:176514"/>
        <dbReference type="ChEBI" id="CHEBI:232627"/>
    </reaction>
    <physiologicalReaction direction="right-to-left" evidence="1">
        <dbReference type="Rhea" id="RHEA:83785"/>
    </physiologicalReaction>
</comment>
<feature type="non-terminal residue" evidence="9">
    <location>
        <position position="1"/>
    </location>
</feature>
<evidence type="ECO:0000256" key="8">
    <source>
        <dbReference type="RuleBase" id="RU000676"/>
    </source>
</evidence>
<comment type="catalytic activity">
    <reaction evidence="7">
        <text>3-iodothyronamine + iodide + A + H(+) = 3,3'-diiodothyronamine + AH2</text>
        <dbReference type="Rhea" id="RHEA:83827"/>
        <dbReference type="ChEBI" id="CHEBI:13193"/>
        <dbReference type="ChEBI" id="CHEBI:15378"/>
        <dbReference type="ChEBI" id="CHEBI:16382"/>
        <dbReference type="ChEBI" id="CHEBI:17499"/>
        <dbReference type="ChEBI" id="CHEBI:231647"/>
        <dbReference type="ChEBI" id="CHEBI:233341"/>
    </reaction>
    <physiologicalReaction direction="right-to-left" evidence="7">
        <dbReference type="Rhea" id="RHEA:83829"/>
    </physiologicalReaction>
</comment>
<comment type="catalytic activity">
    <reaction evidence="5">
        <text>3,3'-diiodo-L-thyronine sulfate + iodide + A + H(+) = 3,3',5'-triiodo-L-thyronine sulfate + AH2</text>
        <dbReference type="Rhea" id="RHEA:83831"/>
        <dbReference type="ChEBI" id="CHEBI:13193"/>
        <dbReference type="ChEBI" id="CHEBI:15378"/>
        <dbReference type="ChEBI" id="CHEBI:16382"/>
        <dbReference type="ChEBI" id="CHEBI:17499"/>
        <dbReference type="ChEBI" id="CHEBI:176513"/>
        <dbReference type="ChEBI" id="CHEBI:176515"/>
    </reaction>
    <physiologicalReaction direction="right-to-left" evidence="5">
        <dbReference type="Rhea" id="RHEA:83833"/>
    </physiologicalReaction>
</comment>
<dbReference type="GO" id="GO:0042404">
    <property type="term" value="P:thyroid hormone catabolic process"/>
    <property type="evidence" value="ECO:0007669"/>
    <property type="project" value="UniProtKB-ARBA"/>
</dbReference>
<evidence type="ECO:0000256" key="4">
    <source>
        <dbReference type="ARBA" id="ARBA00093210"/>
    </source>
</evidence>
<evidence type="ECO:0000256" key="2">
    <source>
        <dbReference type="ARBA" id="ARBA00093202"/>
    </source>
</evidence>
<dbReference type="GO" id="GO:0042446">
    <property type="term" value="P:hormone biosynthetic process"/>
    <property type="evidence" value="ECO:0007669"/>
    <property type="project" value="UniProtKB-KW"/>
</dbReference>
<evidence type="ECO:0000256" key="5">
    <source>
        <dbReference type="ARBA" id="ARBA00093219"/>
    </source>
</evidence>
<comment type="catalytic activity">
    <reaction evidence="4">
        <text>3'-iodothyronamine + iodide + A + H(+) = 3',5'-diiodothyronamine + AH2</text>
        <dbReference type="Rhea" id="RHEA:83803"/>
        <dbReference type="ChEBI" id="CHEBI:13193"/>
        <dbReference type="ChEBI" id="CHEBI:15378"/>
        <dbReference type="ChEBI" id="CHEBI:16382"/>
        <dbReference type="ChEBI" id="CHEBI:17499"/>
        <dbReference type="ChEBI" id="CHEBI:233339"/>
        <dbReference type="ChEBI" id="CHEBI:233342"/>
    </reaction>
    <physiologicalReaction direction="right-to-left" evidence="4">
        <dbReference type="Rhea" id="RHEA:83805"/>
    </physiologicalReaction>
</comment>
<comment type="catalytic activity">
    <reaction evidence="3">
        <text>3,3'-diiodo-L-thyronine sulfate + iodide + A + H(+) = 3,3',5-triiodo-L-thyronine sulfate + AH2</text>
        <dbReference type="Rhea" id="RHEA:83751"/>
        <dbReference type="ChEBI" id="CHEBI:13193"/>
        <dbReference type="ChEBI" id="CHEBI:15378"/>
        <dbReference type="ChEBI" id="CHEBI:16382"/>
        <dbReference type="ChEBI" id="CHEBI:17499"/>
        <dbReference type="ChEBI" id="CHEBI:176511"/>
        <dbReference type="ChEBI" id="CHEBI:176515"/>
    </reaction>
    <physiologicalReaction direction="right-to-left" evidence="3">
        <dbReference type="Rhea" id="RHEA:83753"/>
    </physiologicalReaction>
</comment>
<dbReference type="OMA" id="WAPSFTT"/>
<evidence type="ECO:0000313" key="9">
    <source>
        <dbReference type="EMBL" id="GCC33099.1"/>
    </source>
</evidence>
<evidence type="ECO:0000256" key="7">
    <source>
        <dbReference type="ARBA" id="ARBA00093242"/>
    </source>
</evidence>